<protein>
    <recommendedName>
        <fullName evidence="1">TGS domain-containing protein</fullName>
    </recommendedName>
</protein>
<dbReference type="PANTHER" id="PTHR43127">
    <property type="entry name" value="DEVELOPMENTALLY-REGULATED GTP-BINDING PROTEIN 2"/>
    <property type="match status" value="1"/>
</dbReference>
<evidence type="ECO:0000313" key="2">
    <source>
        <dbReference type="EMBL" id="GAI17980.1"/>
    </source>
</evidence>
<dbReference type="Pfam" id="PF02824">
    <property type="entry name" value="TGS"/>
    <property type="match status" value="1"/>
</dbReference>
<dbReference type="InterPro" id="IPR004095">
    <property type="entry name" value="TGS"/>
</dbReference>
<dbReference type="InterPro" id="IPR012675">
    <property type="entry name" value="Beta-grasp_dom_sf"/>
</dbReference>
<dbReference type="GO" id="GO:0003924">
    <property type="term" value="F:GTPase activity"/>
    <property type="evidence" value="ECO:0007669"/>
    <property type="project" value="InterPro"/>
</dbReference>
<proteinExistence type="predicted"/>
<feature type="non-terminal residue" evidence="2">
    <location>
        <position position="1"/>
    </location>
</feature>
<dbReference type="EMBL" id="BARV01006945">
    <property type="protein sequence ID" value="GAI17980.1"/>
    <property type="molecule type" value="Genomic_DNA"/>
</dbReference>
<dbReference type="InterPro" id="IPR045001">
    <property type="entry name" value="DRG"/>
</dbReference>
<comment type="caution">
    <text evidence="2">The sequence shown here is derived from an EMBL/GenBank/DDBJ whole genome shotgun (WGS) entry which is preliminary data.</text>
</comment>
<dbReference type="InterPro" id="IPR012676">
    <property type="entry name" value="TGS-like"/>
</dbReference>
<dbReference type="SUPFAM" id="SSF81271">
    <property type="entry name" value="TGS-like"/>
    <property type="match status" value="1"/>
</dbReference>
<dbReference type="AlphaFoldDB" id="X1MTG5"/>
<name>X1MTG5_9ZZZZ</name>
<reference evidence="2" key="1">
    <citation type="journal article" date="2014" name="Front. Microbiol.">
        <title>High frequency of phylogenetically diverse reductive dehalogenase-homologous genes in deep subseafloor sedimentary metagenomes.</title>
        <authorList>
            <person name="Kawai M."/>
            <person name="Futagami T."/>
            <person name="Toyoda A."/>
            <person name="Takaki Y."/>
            <person name="Nishi S."/>
            <person name="Hori S."/>
            <person name="Arai W."/>
            <person name="Tsubouchi T."/>
            <person name="Morono Y."/>
            <person name="Uchiyama I."/>
            <person name="Ito T."/>
            <person name="Fujiyama A."/>
            <person name="Inagaki F."/>
            <person name="Takami H."/>
        </authorList>
    </citation>
    <scope>NUCLEOTIDE SEQUENCE</scope>
    <source>
        <strain evidence="2">Expedition CK06-06</strain>
    </source>
</reference>
<dbReference type="Gene3D" id="3.10.20.30">
    <property type="match status" value="1"/>
</dbReference>
<accession>X1MTG5</accession>
<dbReference type="GO" id="GO:0005525">
    <property type="term" value="F:GTP binding"/>
    <property type="evidence" value="ECO:0007669"/>
    <property type="project" value="InterPro"/>
</dbReference>
<feature type="domain" description="TGS" evidence="1">
    <location>
        <begin position="42"/>
        <end position="112"/>
    </location>
</feature>
<organism evidence="2">
    <name type="scientific">marine sediment metagenome</name>
    <dbReference type="NCBI Taxonomy" id="412755"/>
    <lineage>
        <taxon>unclassified sequences</taxon>
        <taxon>metagenomes</taxon>
        <taxon>ecological metagenomes</taxon>
    </lineage>
</organism>
<gene>
    <name evidence="2" type="ORF">S06H3_14209</name>
</gene>
<evidence type="ECO:0000259" key="1">
    <source>
        <dbReference type="Pfam" id="PF02824"/>
    </source>
</evidence>
<dbReference type="CDD" id="cd01666">
    <property type="entry name" value="TGS_DRG"/>
    <property type="match status" value="1"/>
</dbReference>
<sequence length="114" mass="12844">GESYRKLESEYGAEFPIVSISAKGGMGLEELKREIYRNLEIIRVYTKAPGKKADLEEPVILKKGSTVEDAAQSIHKDFHAKLKHALLWGSGKFDGQKVKREHILEDGDIIELHI</sequence>